<comment type="cofactor">
    <cofactor evidence="1">
        <name>Mg(2+)</name>
        <dbReference type="ChEBI" id="CHEBI:18420"/>
    </cofactor>
</comment>
<dbReference type="FunFam" id="3.30.70.270:FF:000001">
    <property type="entry name" value="Diguanylate cyclase domain protein"/>
    <property type="match status" value="1"/>
</dbReference>
<protein>
    <recommendedName>
        <fullName evidence="2">diguanylate cyclase</fullName>
        <ecNumber evidence="2">2.7.7.65</ecNumber>
    </recommendedName>
</protein>
<evidence type="ECO:0000256" key="4">
    <source>
        <dbReference type="SAM" id="Coils"/>
    </source>
</evidence>
<dbReference type="EMBL" id="QGGU01000013">
    <property type="protein sequence ID" value="PWK46323.1"/>
    <property type="molecule type" value="Genomic_DNA"/>
</dbReference>
<proteinExistence type="predicted"/>
<dbReference type="Gene3D" id="3.30.70.270">
    <property type="match status" value="1"/>
</dbReference>
<dbReference type="OrthoDB" id="9812260at2"/>
<feature type="coiled-coil region" evidence="4">
    <location>
        <begin position="102"/>
        <end position="176"/>
    </location>
</feature>
<dbReference type="EC" id="2.7.7.65" evidence="2"/>
<reference evidence="6 7" key="1">
    <citation type="submission" date="2018-05" db="EMBL/GenBank/DDBJ databases">
        <title>Genomic Encyclopedia of Type Strains, Phase IV (KMG-IV): sequencing the most valuable type-strain genomes for metagenomic binning, comparative biology and taxonomic classification.</title>
        <authorList>
            <person name="Goeker M."/>
        </authorList>
    </citation>
    <scope>NUCLEOTIDE SEQUENCE [LARGE SCALE GENOMIC DNA]</scope>
    <source>
        <strain evidence="6 7">DSM 25350</strain>
    </source>
</reference>
<evidence type="ECO:0000259" key="5">
    <source>
        <dbReference type="PROSITE" id="PS50887"/>
    </source>
</evidence>
<evidence type="ECO:0000256" key="1">
    <source>
        <dbReference type="ARBA" id="ARBA00001946"/>
    </source>
</evidence>
<keyword evidence="7" id="KW-1185">Reference proteome</keyword>
<evidence type="ECO:0000256" key="2">
    <source>
        <dbReference type="ARBA" id="ARBA00012528"/>
    </source>
</evidence>
<dbReference type="InterPro" id="IPR043128">
    <property type="entry name" value="Rev_trsase/Diguanyl_cyclase"/>
</dbReference>
<evidence type="ECO:0000256" key="3">
    <source>
        <dbReference type="ARBA" id="ARBA00034247"/>
    </source>
</evidence>
<dbReference type="RefSeq" id="WP_109764764.1">
    <property type="nucleotide sequence ID" value="NZ_QGGU01000013.1"/>
</dbReference>
<dbReference type="InterPro" id="IPR029787">
    <property type="entry name" value="Nucleotide_cyclase"/>
</dbReference>
<dbReference type="Pfam" id="PF00990">
    <property type="entry name" value="GGDEF"/>
    <property type="match status" value="1"/>
</dbReference>
<sequence>MVKDPTDQHIKTIGRLSLQSLTWLRDRQIPAEPVAYSVSYEYNHSVMHELVEFIDAFEAEQKSLDDDSLDQIFREFILVKYIDVDGFNKTVSDIVDDTGAAVTEARNQLREFRQFLKQAREQLKQLKESNTRELVHSLITNTEATFQSVQALESHLHTVKAEMRTLQKKYTIMQREARQDQLTGLLNRNALQSEFDKLIKDSDKQPITLVVADIDLFKNFNDQHGHTIGDKVIKLVADTLQSNLKGSDIVSRYGGEEYVIVLPNTQLSDCAALMNRIRETIARLYFVNKSNNERIDCITMSFGIAGYQAGDNFHSLFDRADKALYQSKQNGRNQVNIAD</sequence>
<accession>A0A316FD30</accession>
<dbReference type="SMART" id="SM00267">
    <property type="entry name" value="GGDEF"/>
    <property type="match status" value="1"/>
</dbReference>
<comment type="caution">
    <text evidence="6">The sequence shown here is derived from an EMBL/GenBank/DDBJ whole genome shotgun (WGS) entry which is preliminary data.</text>
</comment>
<comment type="catalytic activity">
    <reaction evidence="3">
        <text>2 GTP = 3',3'-c-di-GMP + 2 diphosphate</text>
        <dbReference type="Rhea" id="RHEA:24898"/>
        <dbReference type="ChEBI" id="CHEBI:33019"/>
        <dbReference type="ChEBI" id="CHEBI:37565"/>
        <dbReference type="ChEBI" id="CHEBI:58805"/>
        <dbReference type="EC" id="2.7.7.65"/>
    </reaction>
</comment>
<organism evidence="6 7">
    <name type="scientific">Pleionea mediterranea</name>
    <dbReference type="NCBI Taxonomy" id="523701"/>
    <lineage>
        <taxon>Bacteria</taxon>
        <taxon>Pseudomonadati</taxon>
        <taxon>Pseudomonadota</taxon>
        <taxon>Gammaproteobacteria</taxon>
        <taxon>Oceanospirillales</taxon>
        <taxon>Pleioneaceae</taxon>
        <taxon>Pleionea</taxon>
    </lineage>
</organism>
<dbReference type="SUPFAM" id="SSF55073">
    <property type="entry name" value="Nucleotide cyclase"/>
    <property type="match status" value="1"/>
</dbReference>
<dbReference type="GO" id="GO:0052621">
    <property type="term" value="F:diguanylate cyclase activity"/>
    <property type="evidence" value="ECO:0007669"/>
    <property type="project" value="UniProtKB-EC"/>
</dbReference>
<evidence type="ECO:0000313" key="7">
    <source>
        <dbReference type="Proteomes" id="UP000245790"/>
    </source>
</evidence>
<dbReference type="InterPro" id="IPR050469">
    <property type="entry name" value="Diguanylate_Cyclase"/>
</dbReference>
<dbReference type="PANTHER" id="PTHR45138">
    <property type="entry name" value="REGULATORY COMPONENTS OF SENSORY TRANSDUCTION SYSTEM"/>
    <property type="match status" value="1"/>
</dbReference>
<dbReference type="Proteomes" id="UP000245790">
    <property type="component" value="Unassembled WGS sequence"/>
</dbReference>
<name>A0A316FD30_9GAMM</name>
<feature type="domain" description="GGDEF" evidence="5">
    <location>
        <begin position="205"/>
        <end position="339"/>
    </location>
</feature>
<dbReference type="NCBIfam" id="TIGR00254">
    <property type="entry name" value="GGDEF"/>
    <property type="match status" value="1"/>
</dbReference>
<dbReference type="PANTHER" id="PTHR45138:SF9">
    <property type="entry name" value="DIGUANYLATE CYCLASE DGCM-RELATED"/>
    <property type="match status" value="1"/>
</dbReference>
<evidence type="ECO:0000313" key="6">
    <source>
        <dbReference type="EMBL" id="PWK46323.1"/>
    </source>
</evidence>
<keyword evidence="4" id="KW-0175">Coiled coil</keyword>
<dbReference type="AlphaFoldDB" id="A0A316FD30"/>
<gene>
    <name evidence="6" type="ORF">C8D97_1136</name>
</gene>
<dbReference type="CDD" id="cd01949">
    <property type="entry name" value="GGDEF"/>
    <property type="match status" value="1"/>
</dbReference>
<dbReference type="InterPro" id="IPR000160">
    <property type="entry name" value="GGDEF_dom"/>
</dbReference>
<dbReference type="PROSITE" id="PS50887">
    <property type="entry name" value="GGDEF"/>
    <property type="match status" value="1"/>
</dbReference>